<gene>
    <name evidence="1" type="ORF">LTR37_002987</name>
</gene>
<reference evidence="1" key="1">
    <citation type="submission" date="2023-07" db="EMBL/GenBank/DDBJ databases">
        <title>Black Yeasts Isolated from many extreme environments.</title>
        <authorList>
            <person name="Coleine C."/>
            <person name="Stajich J.E."/>
            <person name="Selbmann L."/>
        </authorList>
    </citation>
    <scope>NUCLEOTIDE SEQUENCE</scope>
    <source>
        <strain evidence="1">CCFEE 5714</strain>
    </source>
</reference>
<evidence type="ECO:0000313" key="1">
    <source>
        <dbReference type="EMBL" id="KAK3721821.1"/>
    </source>
</evidence>
<sequence>MEQTQPPYRTFPFRRSEATRERNVFRYLHAWKASYQSTRIESPAFPHEKAAPEGCKDTALAAFAQLGALRLHARRCLVSLVCSKVEYVLAESTCSMSLQYDVPEDAKDDLWIGTSSFLREDGINGRAVRQWQKAKHMRDPPPTDDYYYREGYSPYYAIHSDMSTDDDLGKLPFLQTNRSHRFMLSVPLRNSRGGAIGAFTVLDDKPRYGVSAREMAFAEEMADTIVRHLDSTLVRAARQRSERLIHALSLFNQDEFSLREWWLQAEDEGSHRGGRHHKHTPLGEEARRERGDEEFGIPAQDVVSQHHTERSNARRNKSVERKEGEGSPRSIDRSEAAKADNQRTAVGATQDSDGVSAVEGEGPSEDTEPGPRESAEEPSEGSKDQSEDLSVVLRRTHARASNLMREALDAEGVAIIDVASLSMKSGKNRQDGSGGSASEFTTSDSDTTDAENGSAICDVLGFSTRVMSSLSDSATGARYRLKRSRLSRLVRHYPRGRVFHISEEGSVYGSSSEEGLSTTGSDRNQDEKSRERRPSKQQRHGKYLGQIFTGARSLAFYPLWENDRWHSCIIVWCNHPNRFFDEPEDLAYLAAFAHSVQAKTTQLETEAANQVKATFISTVSHELRSPLHGILAGIEFLQESELTSFQLEMSHTIMVAARTLLDTVNNILDYSKISNSPDTRKLERPKGDGSCHKGSATGDSNEMGASSVVDVAQLTEEVVESVVSACRFQASSKTDISHTPEKPASSSSLHRFPMTSKPVSVTLSIAQRPSWVVELSPGSWTRVITNLVSNALKYTKVGNVSVKLTTLHRDSTSTAARKLRLRLEVQDTGMGISQRFLDHDLYTPFKQEDSHTVGTGLGLSIVKRIAREMKAQVKITSEVGKGTLVVFECPIHFHRSTHAEAPRLDSLGDFPIKRLHILQPPDGRNAQASPGTSNVTETVKNTVAVWLGWEVSFSSSLLPASESALYAILASDLKDDERASWSETIFSLGTRSSCLLVLGSSFGAISTNIALGDSVEPVFVHHPIGPLKLLRAFNAAEKLITPKPQTDPGVMTNGNVPGLSHGQGKAVNGSPRPRTNMPSRSLSEDSGRDAGVQSLATALHSATVGTGAGTEPHKSSRPPDAMIPAAKSGSPAPSTESPAPSTRVLLVDDNQVNMKLLTALMRKLKIEYESAENGLEAVNAFSNASSPFSFILMDICMPVMDGFTATSKIRELEKKRAWTRSKIFAVTGVTSARDRQDAFNAGVDEFLTKPISMKDIKEILNRKNGAEKEA</sequence>
<name>A0ACC3NSJ5_9PEZI</name>
<dbReference type="EMBL" id="JAUTXU010000016">
    <property type="protein sequence ID" value="KAK3721821.1"/>
    <property type="molecule type" value="Genomic_DNA"/>
</dbReference>
<keyword evidence="2" id="KW-1185">Reference proteome</keyword>
<evidence type="ECO:0000313" key="2">
    <source>
        <dbReference type="Proteomes" id="UP001281147"/>
    </source>
</evidence>
<organism evidence="1 2">
    <name type="scientific">Vermiconidia calcicola</name>
    <dbReference type="NCBI Taxonomy" id="1690605"/>
    <lineage>
        <taxon>Eukaryota</taxon>
        <taxon>Fungi</taxon>
        <taxon>Dikarya</taxon>
        <taxon>Ascomycota</taxon>
        <taxon>Pezizomycotina</taxon>
        <taxon>Dothideomycetes</taxon>
        <taxon>Dothideomycetidae</taxon>
        <taxon>Mycosphaerellales</taxon>
        <taxon>Extremaceae</taxon>
        <taxon>Vermiconidia</taxon>
    </lineage>
</organism>
<accession>A0ACC3NSJ5</accession>
<proteinExistence type="predicted"/>
<protein>
    <submittedName>
        <fullName evidence="1">Uncharacterized protein</fullName>
    </submittedName>
</protein>
<comment type="caution">
    <text evidence="1">The sequence shown here is derived from an EMBL/GenBank/DDBJ whole genome shotgun (WGS) entry which is preliminary data.</text>
</comment>
<dbReference type="Proteomes" id="UP001281147">
    <property type="component" value="Unassembled WGS sequence"/>
</dbReference>